<evidence type="ECO:0000256" key="5">
    <source>
        <dbReference type="ARBA" id="ARBA00022692"/>
    </source>
</evidence>
<dbReference type="Pfam" id="PF00528">
    <property type="entry name" value="BPD_transp_1"/>
    <property type="match status" value="1"/>
</dbReference>
<comment type="subcellular location">
    <subcellularLocation>
        <location evidence="1">Cell inner membrane</location>
        <topology evidence="1">Multi-pass membrane protein</topology>
    </subcellularLocation>
    <subcellularLocation>
        <location evidence="8">Cell membrane</location>
        <topology evidence="8">Multi-pass membrane protein</topology>
    </subcellularLocation>
</comment>
<feature type="transmembrane region" description="Helical" evidence="8">
    <location>
        <begin position="196"/>
        <end position="219"/>
    </location>
</feature>
<dbReference type="InterPro" id="IPR035906">
    <property type="entry name" value="MetI-like_sf"/>
</dbReference>
<evidence type="ECO:0000256" key="4">
    <source>
        <dbReference type="ARBA" id="ARBA00022519"/>
    </source>
</evidence>
<evidence type="ECO:0000256" key="3">
    <source>
        <dbReference type="ARBA" id="ARBA00022475"/>
    </source>
</evidence>
<feature type="transmembrane region" description="Helical" evidence="8">
    <location>
        <begin position="20"/>
        <end position="41"/>
    </location>
</feature>
<evidence type="ECO:0000259" key="9">
    <source>
        <dbReference type="PROSITE" id="PS50928"/>
    </source>
</evidence>
<feature type="transmembrane region" description="Helical" evidence="8">
    <location>
        <begin position="113"/>
        <end position="132"/>
    </location>
</feature>
<keyword evidence="5 8" id="KW-0812">Transmembrane</keyword>
<proteinExistence type="inferred from homology"/>
<keyword evidence="4" id="KW-0997">Cell inner membrane</keyword>
<feature type="transmembrane region" description="Helical" evidence="8">
    <location>
        <begin position="76"/>
        <end position="101"/>
    </location>
</feature>
<feature type="transmembrane region" description="Helical" evidence="8">
    <location>
        <begin position="138"/>
        <end position="155"/>
    </location>
</feature>
<gene>
    <name evidence="10" type="ORF">HNP81_004040</name>
</gene>
<dbReference type="EMBL" id="JACJHX010000017">
    <property type="protein sequence ID" value="MBA9028720.1"/>
    <property type="molecule type" value="Genomic_DNA"/>
</dbReference>
<keyword evidence="6 8" id="KW-1133">Transmembrane helix</keyword>
<accession>A0ABR6CUN6</accession>
<evidence type="ECO:0000256" key="2">
    <source>
        <dbReference type="ARBA" id="ARBA00022448"/>
    </source>
</evidence>
<dbReference type="SUPFAM" id="SSF161098">
    <property type="entry name" value="MetI-like"/>
    <property type="match status" value="1"/>
</dbReference>
<keyword evidence="7 8" id="KW-0472">Membrane</keyword>
<comment type="caution">
    <text evidence="10">The sequence shown here is derived from an EMBL/GenBank/DDBJ whole genome shotgun (WGS) entry which is preliminary data.</text>
</comment>
<evidence type="ECO:0000313" key="10">
    <source>
        <dbReference type="EMBL" id="MBA9028720.1"/>
    </source>
</evidence>
<dbReference type="PANTHER" id="PTHR43357">
    <property type="entry name" value="INNER MEMBRANE ABC TRANSPORTER PERMEASE PROTEIN YDCV"/>
    <property type="match status" value="1"/>
</dbReference>
<keyword evidence="2 8" id="KW-0813">Transport</keyword>
<keyword evidence="11" id="KW-1185">Reference proteome</keyword>
<dbReference type="Proteomes" id="UP000626697">
    <property type="component" value="Unassembled WGS sequence"/>
</dbReference>
<dbReference type="PROSITE" id="PS50928">
    <property type="entry name" value="ABC_TM1"/>
    <property type="match status" value="1"/>
</dbReference>
<dbReference type="PANTHER" id="PTHR43357:SF4">
    <property type="entry name" value="INNER MEMBRANE ABC TRANSPORTER PERMEASE PROTEIN YDCV"/>
    <property type="match status" value="1"/>
</dbReference>
<dbReference type="CDD" id="cd06261">
    <property type="entry name" value="TM_PBP2"/>
    <property type="match status" value="1"/>
</dbReference>
<evidence type="ECO:0000256" key="1">
    <source>
        <dbReference type="ARBA" id="ARBA00004429"/>
    </source>
</evidence>
<reference evidence="10 11" key="1">
    <citation type="submission" date="2020-08" db="EMBL/GenBank/DDBJ databases">
        <title>Genomic Encyclopedia of Type Strains, Phase IV (KMG-IV): sequencing the most valuable type-strain genomes for metagenomic binning, comparative biology and taxonomic classification.</title>
        <authorList>
            <person name="Goeker M."/>
        </authorList>
    </citation>
    <scope>NUCLEOTIDE SEQUENCE [LARGE SCALE GENOMIC DNA]</scope>
    <source>
        <strain evidence="10 11">DSM 105481</strain>
    </source>
</reference>
<dbReference type="Gene3D" id="1.10.3720.10">
    <property type="entry name" value="MetI-like"/>
    <property type="match status" value="1"/>
</dbReference>
<evidence type="ECO:0000256" key="6">
    <source>
        <dbReference type="ARBA" id="ARBA00022989"/>
    </source>
</evidence>
<feature type="domain" description="ABC transmembrane type-1" evidence="9">
    <location>
        <begin position="72"/>
        <end position="259"/>
    </location>
</feature>
<organism evidence="10 11">
    <name type="scientific">Peribacillus huizhouensis</name>
    <dbReference type="NCBI Taxonomy" id="1501239"/>
    <lineage>
        <taxon>Bacteria</taxon>
        <taxon>Bacillati</taxon>
        <taxon>Bacillota</taxon>
        <taxon>Bacilli</taxon>
        <taxon>Bacillales</taxon>
        <taxon>Bacillaceae</taxon>
        <taxon>Peribacillus</taxon>
    </lineage>
</organism>
<feature type="transmembrane region" description="Helical" evidence="8">
    <location>
        <begin position="239"/>
        <end position="262"/>
    </location>
</feature>
<protein>
    <submittedName>
        <fullName evidence="10">Spermidine/putrescine transport system permease protein</fullName>
    </submittedName>
</protein>
<evidence type="ECO:0000256" key="7">
    <source>
        <dbReference type="ARBA" id="ARBA00023136"/>
    </source>
</evidence>
<evidence type="ECO:0000313" key="11">
    <source>
        <dbReference type="Proteomes" id="UP000626697"/>
    </source>
</evidence>
<keyword evidence="3" id="KW-1003">Cell membrane</keyword>
<dbReference type="InterPro" id="IPR000515">
    <property type="entry name" value="MetI-like"/>
</dbReference>
<evidence type="ECO:0000256" key="8">
    <source>
        <dbReference type="RuleBase" id="RU363032"/>
    </source>
</evidence>
<sequence length="272" mass="30240">MAYQENEKGFVETMKKFTIVMLILIGIYLALPIFATALYAFSTEWNKTILPEGLTFEWIRTLFQDARFIEAFGRSVLLSGSAVFISILFIVPAIFVIVLYFPALEKWFQASVVMVYAFPGIILSVGIIRFYSGTSLPMILAVTGVYVISVLPFMYQGTRNSLRNVQGRQLMDAAELLGASKMDAFRKVLLPSVYPGLFVASLLSFSVLFGEFVLINLVVGSRFETVQIYLMAKLSTSGHIASAIVFVYIVLMGILTLVMATLTKKAKGMRHA</sequence>
<name>A0ABR6CUN6_9BACI</name>
<comment type="similarity">
    <text evidence="8">Belongs to the binding-protein-dependent transport system permease family.</text>
</comment>